<organism evidence="1 2">
    <name type="scientific">Hwangdonia seohaensis</name>
    <dbReference type="NCBI Taxonomy" id="1240727"/>
    <lineage>
        <taxon>Bacteria</taxon>
        <taxon>Pseudomonadati</taxon>
        <taxon>Bacteroidota</taxon>
        <taxon>Flavobacteriia</taxon>
        <taxon>Flavobacteriales</taxon>
        <taxon>Flavobacteriaceae</taxon>
        <taxon>Hwangdonia</taxon>
    </lineage>
</organism>
<evidence type="ECO:0000313" key="2">
    <source>
        <dbReference type="Proteomes" id="UP001597163"/>
    </source>
</evidence>
<gene>
    <name evidence="1" type="ORF">ACFQ2E_10610</name>
</gene>
<evidence type="ECO:0000313" key="1">
    <source>
        <dbReference type="EMBL" id="MFD1162871.1"/>
    </source>
</evidence>
<dbReference type="Proteomes" id="UP001597163">
    <property type="component" value="Unassembled WGS sequence"/>
</dbReference>
<dbReference type="Pfam" id="PF14255">
    <property type="entry name" value="Zn_ribbon_21"/>
    <property type="match status" value="1"/>
</dbReference>
<keyword evidence="2" id="KW-1185">Reference proteome</keyword>
<dbReference type="RefSeq" id="WP_311939754.1">
    <property type="nucleotide sequence ID" value="NZ_JAVSCK010000003.1"/>
</dbReference>
<proteinExistence type="predicted"/>
<dbReference type="EMBL" id="JBHTLJ010000003">
    <property type="protein sequence ID" value="MFD1162871.1"/>
    <property type="molecule type" value="Genomic_DNA"/>
</dbReference>
<name>A0ABW3RCW5_9FLAO</name>
<reference evidence="2" key="1">
    <citation type="journal article" date="2019" name="Int. J. Syst. Evol. Microbiol.">
        <title>The Global Catalogue of Microorganisms (GCM) 10K type strain sequencing project: providing services to taxonomists for standard genome sequencing and annotation.</title>
        <authorList>
            <consortium name="The Broad Institute Genomics Platform"/>
            <consortium name="The Broad Institute Genome Sequencing Center for Infectious Disease"/>
            <person name="Wu L."/>
            <person name="Ma J."/>
        </authorList>
    </citation>
    <scope>NUCLEOTIDE SEQUENCE [LARGE SCALE GENOMIC DNA]</scope>
    <source>
        <strain evidence="2">CCUG 63246</strain>
    </source>
</reference>
<dbReference type="PIRSF" id="PIRSF037225">
    <property type="entry name" value="UCP037225"/>
    <property type="match status" value="1"/>
</dbReference>
<protein>
    <submittedName>
        <fullName evidence="1">CPXCG motif-containing cysteine-rich protein</fullName>
    </submittedName>
</protein>
<accession>A0ABW3RCW5</accession>
<dbReference type="InterPro" id="IPR017143">
    <property type="entry name" value="UCP037225"/>
</dbReference>
<comment type="caution">
    <text evidence="1">The sequence shown here is derived from an EMBL/GenBank/DDBJ whole genome shotgun (WGS) entry which is preliminary data.</text>
</comment>
<dbReference type="InterPro" id="IPR025990">
    <property type="entry name" value="zinc_ribbon_bacterial"/>
</dbReference>
<sequence>MKEHYFTCPHCWENISMLLDSSIANQKYIEDCEVCCNPIQVSVQFSNSELIHFQADSIGQ</sequence>